<keyword evidence="14" id="KW-1185">Reference proteome</keyword>
<evidence type="ECO:0000256" key="11">
    <source>
        <dbReference type="ARBA" id="ARBA00042700"/>
    </source>
</evidence>
<dbReference type="EMBL" id="JACAZI010000063">
    <property type="protein sequence ID" value="KAF7324349.1"/>
    <property type="molecule type" value="Genomic_DNA"/>
</dbReference>
<evidence type="ECO:0000256" key="8">
    <source>
        <dbReference type="ARBA" id="ARBA00040626"/>
    </source>
</evidence>
<evidence type="ECO:0000256" key="1">
    <source>
        <dbReference type="ARBA" id="ARBA00004173"/>
    </source>
</evidence>
<dbReference type="PROSITE" id="PS01129">
    <property type="entry name" value="PSI_RLU"/>
    <property type="match status" value="1"/>
</dbReference>
<comment type="subcellular location">
    <subcellularLocation>
        <location evidence="1">Mitochondrion</location>
    </subcellularLocation>
</comment>
<reference evidence="13" key="1">
    <citation type="submission" date="2020-05" db="EMBL/GenBank/DDBJ databases">
        <title>Mycena genomes resolve the evolution of fungal bioluminescence.</title>
        <authorList>
            <person name="Tsai I.J."/>
        </authorList>
    </citation>
    <scope>NUCLEOTIDE SEQUENCE</scope>
    <source>
        <strain evidence="13">CCC161011</strain>
    </source>
</reference>
<keyword evidence="4" id="KW-0413">Isomerase</keyword>
<dbReference type="InterPro" id="IPR006224">
    <property type="entry name" value="PsdUridine_synth_RluA-like_CS"/>
</dbReference>
<evidence type="ECO:0000256" key="4">
    <source>
        <dbReference type="ARBA" id="ARBA00023235"/>
    </source>
</evidence>
<comment type="catalytic activity">
    <reaction evidence="5">
        <text>uridine(2819) in 21S rRNA = pseudouridine(2819) in 21S rRNA</text>
        <dbReference type="Rhea" id="RHEA:42556"/>
        <dbReference type="Rhea" id="RHEA-COMP:10113"/>
        <dbReference type="Rhea" id="RHEA-COMP:10114"/>
        <dbReference type="ChEBI" id="CHEBI:65314"/>
        <dbReference type="ChEBI" id="CHEBI:65315"/>
        <dbReference type="EC" id="5.4.99.43"/>
    </reaction>
</comment>
<evidence type="ECO:0000256" key="7">
    <source>
        <dbReference type="ARBA" id="ARBA00038947"/>
    </source>
</evidence>
<dbReference type="GO" id="GO:0000455">
    <property type="term" value="P:enzyme-directed rRNA pseudouridine synthesis"/>
    <property type="evidence" value="ECO:0007669"/>
    <property type="project" value="TreeGrafter"/>
</dbReference>
<evidence type="ECO:0000313" key="14">
    <source>
        <dbReference type="Proteomes" id="UP000620124"/>
    </source>
</evidence>
<accession>A0A8H6TWL3</accession>
<dbReference type="SUPFAM" id="SSF55120">
    <property type="entry name" value="Pseudouridine synthase"/>
    <property type="match status" value="1"/>
</dbReference>
<name>A0A8H6TWL3_9AGAR</name>
<dbReference type="AlphaFoldDB" id="A0A8H6TWL3"/>
<organism evidence="13 14">
    <name type="scientific">Mycena venus</name>
    <dbReference type="NCBI Taxonomy" id="2733690"/>
    <lineage>
        <taxon>Eukaryota</taxon>
        <taxon>Fungi</taxon>
        <taxon>Dikarya</taxon>
        <taxon>Basidiomycota</taxon>
        <taxon>Agaricomycotina</taxon>
        <taxon>Agaricomycetes</taxon>
        <taxon>Agaricomycetidae</taxon>
        <taxon>Agaricales</taxon>
        <taxon>Marasmiineae</taxon>
        <taxon>Mycenaceae</taxon>
        <taxon>Mycena</taxon>
    </lineage>
</organism>
<dbReference type="InterPro" id="IPR050188">
    <property type="entry name" value="RluA_PseudoU_synthase"/>
</dbReference>
<dbReference type="GO" id="GO:0003723">
    <property type="term" value="F:RNA binding"/>
    <property type="evidence" value="ECO:0007669"/>
    <property type="project" value="InterPro"/>
</dbReference>
<proteinExistence type="inferred from homology"/>
<feature type="domain" description="Pseudouridine synthase RsuA/RluA-like" evidence="12">
    <location>
        <begin position="25"/>
        <end position="188"/>
    </location>
</feature>
<dbReference type="CDD" id="cd02869">
    <property type="entry name" value="PseudoU_synth_RluA_like"/>
    <property type="match status" value="1"/>
</dbReference>
<dbReference type="PANTHER" id="PTHR21600">
    <property type="entry name" value="MITOCHONDRIAL RNA PSEUDOURIDINE SYNTHASE"/>
    <property type="match status" value="1"/>
</dbReference>
<gene>
    <name evidence="13" type="ORF">MVEN_02647600</name>
</gene>
<comment type="caution">
    <text evidence="13">The sequence shown here is derived from an EMBL/GenBank/DDBJ whole genome shotgun (WGS) entry which is preliminary data.</text>
</comment>
<keyword evidence="3" id="KW-0496">Mitochondrion</keyword>
<dbReference type="Gene3D" id="3.30.2350.10">
    <property type="entry name" value="Pseudouridine synthase"/>
    <property type="match status" value="1"/>
</dbReference>
<evidence type="ECO:0000256" key="2">
    <source>
        <dbReference type="ARBA" id="ARBA00010876"/>
    </source>
</evidence>
<dbReference type="Pfam" id="PF00849">
    <property type="entry name" value="PseudoU_synth_2"/>
    <property type="match status" value="1"/>
</dbReference>
<evidence type="ECO:0000259" key="12">
    <source>
        <dbReference type="Pfam" id="PF00849"/>
    </source>
</evidence>
<dbReference type="PANTHER" id="PTHR21600:SF81">
    <property type="entry name" value="21S RRNA PSEUDOURIDINE(2819) SYNTHASE"/>
    <property type="match status" value="1"/>
</dbReference>
<evidence type="ECO:0000256" key="10">
    <source>
        <dbReference type="ARBA" id="ARBA00041978"/>
    </source>
</evidence>
<dbReference type="GO" id="GO:0160143">
    <property type="term" value="F:21S rRNA pseudouridine(2819) synthase activity"/>
    <property type="evidence" value="ECO:0007669"/>
    <property type="project" value="UniProtKB-EC"/>
</dbReference>
<dbReference type="Proteomes" id="UP000620124">
    <property type="component" value="Unassembled WGS sequence"/>
</dbReference>
<comment type="function">
    <text evidence="6">Pseudouridylate synthase responsible for the pseudouridine-2819 formation in mitochondrial 21S rRNA. May modulate the efficiency or the fidelity of the mitochondrial translation machinery.</text>
</comment>
<dbReference type="OrthoDB" id="428658at2759"/>
<evidence type="ECO:0000313" key="13">
    <source>
        <dbReference type="EMBL" id="KAF7324349.1"/>
    </source>
</evidence>
<protein>
    <recommendedName>
        <fullName evidence="8">21S rRNA pseudouridine(2819) synthase</fullName>
        <ecNumber evidence="7">5.4.99.43</ecNumber>
    </recommendedName>
    <alternativeName>
        <fullName evidence="10">Pseudouridine synthase 5</fullName>
    </alternativeName>
    <alternativeName>
        <fullName evidence="9">Pseudouridylate synthase PUS5</fullName>
    </alternativeName>
    <alternativeName>
        <fullName evidence="11">Uracil hydrolyase PUS5</fullName>
    </alternativeName>
</protein>
<evidence type="ECO:0000256" key="3">
    <source>
        <dbReference type="ARBA" id="ARBA00023128"/>
    </source>
</evidence>
<dbReference type="InterPro" id="IPR006145">
    <property type="entry name" value="PsdUridine_synth_RsuA/RluA"/>
</dbReference>
<evidence type="ECO:0000256" key="6">
    <source>
        <dbReference type="ARBA" id="ARBA00037513"/>
    </source>
</evidence>
<comment type="similarity">
    <text evidence="2">Belongs to the pseudouridine synthase RluA family.</text>
</comment>
<dbReference type="GO" id="GO:0005739">
    <property type="term" value="C:mitochondrion"/>
    <property type="evidence" value="ECO:0007669"/>
    <property type="project" value="UniProtKB-SubCell"/>
</dbReference>
<evidence type="ECO:0000256" key="9">
    <source>
        <dbReference type="ARBA" id="ARBA00041561"/>
    </source>
</evidence>
<dbReference type="EC" id="5.4.99.43" evidence="7"/>
<sequence length="305" mass="34347">MDWRQKLAKNVFRWSDRVLYVDRGVIVMNKPPGLVTQLDPSTTNTEGGNLAKLLDDLKQCLELPIPPYRVHRLDKGTTGCLVLARTPNVAHDISGQFQKRTVDKTYLALVRGGSQSFPQRKGQIRTVLEFPNGRASIVPQGELQGSEEPKESKTDWELVASSPHLPLSLLRLKLLTGHKHQLRVHLAKILKTPILGDTLHSQSQPVEEIRDTFSLPTDRMFLHASQISFFRFRPVGGKKRFRLRLFAPLPQDFVEICSEAGIPITEEERLGGLFKSDTGKEEDFHPVLDGEIPDVNGQWVLDPLA</sequence>
<dbReference type="InterPro" id="IPR020103">
    <property type="entry name" value="PsdUridine_synth_cat_dom_sf"/>
</dbReference>
<evidence type="ECO:0000256" key="5">
    <source>
        <dbReference type="ARBA" id="ARBA00036927"/>
    </source>
</evidence>